<proteinExistence type="predicted"/>
<reference evidence="7" key="1">
    <citation type="submission" date="2020-12" db="UniProtKB">
        <authorList>
            <consortium name="WormBaseParasite"/>
        </authorList>
    </citation>
    <scope>IDENTIFICATION</scope>
    <source>
        <strain evidence="7">MHco3</strain>
    </source>
</reference>
<evidence type="ECO:0000256" key="4">
    <source>
        <dbReference type="ARBA" id="ARBA00022691"/>
    </source>
</evidence>
<protein>
    <submittedName>
        <fullName evidence="7">SET domain-containing protein</fullName>
    </submittedName>
</protein>
<evidence type="ECO:0000256" key="3">
    <source>
        <dbReference type="ARBA" id="ARBA00022603"/>
    </source>
</evidence>
<dbReference type="InterPro" id="IPR007728">
    <property type="entry name" value="Pre-SET_dom"/>
</dbReference>
<dbReference type="SUPFAM" id="SSF82199">
    <property type="entry name" value="SET domain"/>
    <property type="match status" value="1"/>
</dbReference>
<accession>A0A7I4Y3X1</accession>
<dbReference type="PANTHER" id="PTHR46307:SF4">
    <property type="entry name" value="G9A, ISOFORM B"/>
    <property type="match status" value="1"/>
</dbReference>
<keyword evidence="4" id="KW-0949">S-adenosyl-L-methionine</keyword>
<dbReference type="GO" id="GO:0046974">
    <property type="term" value="F:histone H3K9 methyltransferase activity"/>
    <property type="evidence" value="ECO:0007669"/>
    <property type="project" value="TreeGrafter"/>
</dbReference>
<dbReference type="InterPro" id="IPR046341">
    <property type="entry name" value="SET_dom_sf"/>
</dbReference>
<evidence type="ECO:0000313" key="6">
    <source>
        <dbReference type="Proteomes" id="UP000025227"/>
    </source>
</evidence>
<dbReference type="Pfam" id="PF00856">
    <property type="entry name" value="SET"/>
    <property type="match status" value="1"/>
</dbReference>
<dbReference type="SMART" id="SM00317">
    <property type="entry name" value="SET"/>
    <property type="match status" value="1"/>
</dbReference>
<dbReference type="SMART" id="SM00468">
    <property type="entry name" value="PreSET"/>
    <property type="match status" value="1"/>
</dbReference>
<dbReference type="PROSITE" id="PS50280">
    <property type="entry name" value="SET"/>
    <property type="match status" value="1"/>
</dbReference>
<sequence>MRCRAKIVRGNSVRNCWKIAPSSSTSITLDKNNLFCSRHQDCFLCHLSCLYCGCFSDSGWLAICSSDAKHITHIRCAIRHFGVLRLTCSHCGCSCAPTYRPEVVNHSRKQVISAVNIDSKAPPSFLADQFAKLYKRRESSQRFSSIVASSLVCDRNLQQCFSDLLLALRGTTENELFYGLVRFLPHCYMPQSKIWSNGELLSTALESGCAQNVRALREAGCPVHPHHLHLLMKCYSSSVFDGLIMEPEYAICHVTENLVTDLTTVRSWSYFLRLLEHFGYKTGALDANLPGKVRTLLEACTDVPGDVQAALHRMFQMNHVGMSTMRRKIINEDLSEGSERFPVRVVNNVDSATIAEFTYTSRIVDRSGVLAARRSSIETFCCCNDLCLLECECNSGIYDEHGLVDDISLEWPFMECNAACACSLQCGNRVAQKGATVPIEVFRTCDGRGWAVRALRNIRRGTFIGEYTGELLSDDEAARPERSDTYFFETRVGEELHIVDGRLYGNFTRFINHSCRPNARVGMVVWEAQPEQLSHICIFASENILKGAEITISYGKSWWDAKRHQLSCRCGHADCEYTKE</sequence>
<dbReference type="GO" id="GO:0002039">
    <property type="term" value="F:p53 binding"/>
    <property type="evidence" value="ECO:0007669"/>
    <property type="project" value="InterPro"/>
</dbReference>
<dbReference type="InterPro" id="IPR043550">
    <property type="entry name" value="EHMT1/EHMT2"/>
</dbReference>
<dbReference type="Proteomes" id="UP000025227">
    <property type="component" value="Unplaced"/>
</dbReference>
<dbReference type="GO" id="GO:0032259">
    <property type="term" value="P:methylation"/>
    <property type="evidence" value="ECO:0007669"/>
    <property type="project" value="UniProtKB-KW"/>
</dbReference>
<dbReference type="GO" id="GO:0008270">
    <property type="term" value="F:zinc ion binding"/>
    <property type="evidence" value="ECO:0007669"/>
    <property type="project" value="InterPro"/>
</dbReference>
<keyword evidence="3" id="KW-0489">Methyltransferase</keyword>
<dbReference type="GO" id="GO:0000785">
    <property type="term" value="C:chromatin"/>
    <property type="evidence" value="ECO:0007669"/>
    <property type="project" value="TreeGrafter"/>
</dbReference>
<dbReference type="WBParaSite" id="HCON_00049640-00001">
    <property type="protein sequence ID" value="HCON_00049640-00001"/>
    <property type="gene ID" value="HCON_00049640"/>
</dbReference>
<dbReference type="GO" id="GO:0005634">
    <property type="term" value="C:nucleus"/>
    <property type="evidence" value="ECO:0007669"/>
    <property type="project" value="InterPro"/>
</dbReference>
<dbReference type="AlphaFoldDB" id="A0A7I4Y3X1"/>
<comment type="subcellular location">
    <subcellularLocation>
        <location evidence="1">Chromosome</location>
    </subcellularLocation>
</comment>
<organism evidence="6 7">
    <name type="scientific">Haemonchus contortus</name>
    <name type="common">Barber pole worm</name>
    <dbReference type="NCBI Taxonomy" id="6289"/>
    <lineage>
        <taxon>Eukaryota</taxon>
        <taxon>Metazoa</taxon>
        <taxon>Ecdysozoa</taxon>
        <taxon>Nematoda</taxon>
        <taxon>Chromadorea</taxon>
        <taxon>Rhabditida</taxon>
        <taxon>Rhabditina</taxon>
        <taxon>Rhabditomorpha</taxon>
        <taxon>Strongyloidea</taxon>
        <taxon>Trichostrongylidae</taxon>
        <taxon>Haemonchus</taxon>
    </lineage>
</organism>
<name>A0A7I4Y3X1_HAECO</name>
<dbReference type="OrthoDB" id="5792673at2759"/>
<evidence type="ECO:0000256" key="2">
    <source>
        <dbReference type="ARBA" id="ARBA00022454"/>
    </source>
</evidence>
<feature type="domain" description="SET" evidence="5">
    <location>
        <begin position="437"/>
        <end position="555"/>
    </location>
</feature>
<keyword evidence="2" id="KW-0158">Chromosome</keyword>
<keyword evidence="3" id="KW-0808">Transferase</keyword>
<evidence type="ECO:0000313" key="7">
    <source>
        <dbReference type="WBParaSite" id="HCON_00049640-00001"/>
    </source>
</evidence>
<dbReference type="InterPro" id="IPR001214">
    <property type="entry name" value="SET_dom"/>
</dbReference>
<dbReference type="GO" id="GO:0000122">
    <property type="term" value="P:negative regulation of transcription by RNA polymerase II"/>
    <property type="evidence" value="ECO:0007669"/>
    <property type="project" value="TreeGrafter"/>
</dbReference>
<keyword evidence="6" id="KW-1185">Reference proteome</keyword>
<evidence type="ECO:0000256" key="1">
    <source>
        <dbReference type="ARBA" id="ARBA00004286"/>
    </source>
</evidence>
<dbReference type="PANTHER" id="PTHR46307">
    <property type="entry name" value="G9A, ISOFORM B"/>
    <property type="match status" value="1"/>
</dbReference>
<dbReference type="Gene3D" id="2.170.270.10">
    <property type="entry name" value="SET domain"/>
    <property type="match status" value="1"/>
</dbReference>
<evidence type="ECO:0000259" key="5">
    <source>
        <dbReference type="PROSITE" id="PS50280"/>
    </source>
</evidence>